<sequence length="129" mass="14954">MIVTTDIANILYRDFKVLGIDIVPFGETFTGELDKERITIHVKKPTSEDYWVKRFAEVNICVPDIRPNMANTIRLNELERLANNKFQVVTDIQDGTRYKYEVETSIEADTALKCHFVNCKVLFNVLNVR</sequence>
<keyword evidence="2" id="KW-1185">Reference proteome</keyword>
<dbReference type="EMBL" id="QJJX01000005">
    <property type="protein sequence ID" value="PXX23614.1"/>
    <property type="molecule type" value="Genomic_DNA"/>
</dbReference>
<accession>A0A318HYK7</accession>
<dbReference type="Proteomes" id="UP000248314">
    <property type="component" value="Unassembled WGS sequence"/>
</dbReference>
<dbReference type="STRING" id="1122991.GCA_000613445_01330"/>
<protein>
    <submittedName>
        <fullName evidence="1">Uncharacterized protein</fullName>
    </submittedName>
</protein>
<dbReference type="AlphaFoldDB" id="A0A318HYK7"/>
<dbReference type="OrthoDB" id="1028980at2"/>
<dbReference type="RefSeq" id="WP_025816487.1">
    <property type="nucleotide sequence ID" value="NZ_BAIZ01000025.1"/>
</dbReference>
<name>A0A318HYK7_9BACT</name>
<gene>
    <name evidence="1" type="ORF">EJ73_00603</name>
</gene>
<evidence type="ECO:0000313" key="1">
    <source>
        <dbReference type="EMBL" id="PXX23614.1"/>
    </source>
</evidence>
<evidence type="ECO:0000313" key="2">
    <source>
        <dbReference type="Proteomes" id="UP000248314"/>
    </source>
</evidence>
<organism evidence="1 2">
    <name type="scientific">Hoylesella shahii DSM 15611 = JCM 12083</name>
    <dbReference type="NCBI Taxonomy" id="1122991"/>
    <lineage>
        <taxon>Bacteria</taxon>
        <taxon>Pseudomonadati</taxon>
        <taxon>Bacteroidota</taxon>
        <taxon>Bacteroidia</taxon>
        <taxon>Bacteroidales</taxon>
        <taxon>Prevotellaceae</taxon>
        <taxon>Hoylesella</taxon>
    </lineage>
</organism>
<reference evidence="1 2" key="1">
    <citation type="submission" date="2018-05" db="EMBL/GenBank/DDBJ databases">
        <title>Genomic Encyclopedia of Type Strains, Phase I: the one thousand microbial genomes (KMG-I) project.</title>
        <authorList>
            <person name="Kyrpides N."/>
        </authorList>
    </citation>
    <scope>NUCLEOTIDE SEQUENCE [LARGE SCALE GENOMIC DNA]</scope>
    <source>
        <strain evidence="1 2">DSM 15611</strain>
    </source>
</reference>
<comment type="caution">
    <text evidence="1">The sequence shown here is derived from an EMBL/GenBank/DDBJ whole genome shotgun (WGS) entry which is preliminary data.</text>
</comment>
<proteinExistence type="predicted"/>